<dbReference type="PANTHER" id="PTHR11012">
    <property type="entry name" value="PROTEIN KINASE-LIKE DOMAIN-CONTAINING"/>
    <property type="match status" value="1"/>
</dbReference>
<dbReference type="Gene3D" id="3.90.1200.10">
    <property type="match status" value="1"/>
</dbReference>
<dbReference type="OrthoDB" id="8250698at2759"/>
<accession>A0A6J2YJX2</accession>
<dbReference type="InterPro" id="IPR015897">
    <property type="entry name" value="CHK_kinase-like"/>
</dbReference>
<dbReference type="InParanoid" id="A0A6J2YJX2"/>
<dbReference type="RefSeq" id="XP_030763687.1">
    <property type="nucleotide sequence ID" value="XM_030907827.1"/>
</dbReference>
<dbReference type="SMART" id="SM00587">
    <property type="entry name" value="CHK"/>
    <property type="match status" value="1"/>
</dbReference>
<gene>
    <name evidence="3" type="primary">LOC115888195</name>
</gene>
<dbReference type="PANTHER" id="PTHR11012:SF30">
    <property type="entry name" value="PROTEIN KINASE-LIKE DOMAIN-CONTAINING"/>
    <property type="match status" value="1"/>
</dbReference>
<organism evidence="2 3">
    <name type="scientific">Sitophilus oryzae</name>
    <name type="common">Rice weevil</name>
    <name type="synonym">Curculio oryzae</name>
    <dbReference type="NCBI Taxonomy" id="7048"/>
    <lineage>
        <taxon>Eukaryota</taxon>
        <taxon>Metazoa</taxon>
        <taxon>Ecdysozoa</taxon>
        <taxon>Arthropoda</taxon>
        <taxon>Hexapoda</taxon>
        <taxon>Insecta</taxon>
        <taxon>Pterygota</taxon>
        <taxon>Neoptera</taxon>
        <taxon>Endopterygota</taxon>
        <taxon>Coleoptera</taxon>
        <taxon>Polyphaga</taxon>
        <taxon>Cucujiformia</taxon>
        <taxon>Curculionidae</taxon>
        <taxon>Dryophthorinae</taxon>
        <taxon>Sitophilus</taxon>
    </lineage>
</organism>
<dbReference type="SUPFAM" id="SSF56112">
    <property type="entry name" value="Protein kinase-like (PK-like)"/>
    <property type="match status" value="1"/>
</dbReference>
<feature type="domain" description="CHK kinase-like" evidence="1">
    <location>
        <begin position="2"/>
        <end position="121"/>
    </location>
</feature>
<evidence type="ECO:0000313" key="2">
    <source>
        <dbReference type="Proteomes" id="UP000504635"/>
    </source>
</evidence>
<evidence type="ECO:0000259" key="1">
    <source>
        <dbReference type="SMART" id="SM00587"/>
    </source>
</evidence>
<dbReference type="InterPro" id="IPR011009">
    <property type="entry name" value="Kinase-like_dom_sf"/>
</dbReference>
<dbReference type="KEGG" id="soy:115888195"/>
<protein>
    <submittedName>
        <fullName evidence="3">Uncharacterized protein LOC115888195 isoform X1</fullName>
    </submittedName>
</protein>
<evidence type="ECO:0000313" key="3">
    <source>
        <dbReference type="RefSeq" id="XP_030763687.1"/>
    </source>
</evidence>
<dbReference type="Proteomes" id="UP000504635">
    <property type="component" value="Unplaced"/>
</dbReference>
<dbReference type="InterPro" id="IPR004119">
    <property type="entry name" value="EcKL"/>
</dbReference>
<keyword evidence="2" id="KW-1185">Reference proteome</keyword>
<reference evidence="3" key="1">
    <citation type="submission" date="2025-08" db="UniProtKB">
        <authorList>
            <consortium name="RefSeq"/>
        </authorList>
    </citation>
    <scope>IDENTIFICATION</scope>
    <source>
        <tissue evidence="3">Gonads</tissue>
    </source>
</reference>
<dbReference type="GeneID" id="115888195"/>
<dbReference type="Pfam" id="PF02958">
    <property type="entry name" value="EcKL"/>
    <property type="match status" value="1"/>
</dbReference>
<name>A0A6J2YJX2_SITOR</name>
<dbReference type="AlphaFoldDB" id="A0A6J2YJX2"/>
<proteinExistence type="predicted"/>
<sequence length="213" mass="25088">MKKPFEKAVANLESEGKEVIFKKVSYVVENMKEVYDKCSRYNGKHSCIIHGDCWSNNMLFKYNESGELDDVKLVDFQLTRKTTPIHDLSYFFYSGASKEDFDKLDEYLEIYHESFSQFSQELGFRGDDLLPLNVLKDEWKTYSMLGVFMGIFLWELKLIPKGDAKNIGENNQSLDETQIREKWRVVLEKVFKDERFKTRTKDILLHAVEYGII</sequence>